<comment type="caution">
    <text evidence="1">The sequence shown here is derived from an EMBL/GenBank/DDBJ whole genome shotgun (WGS) entry which is preliminary data.</text>
</comment>
<gene>
    <name evidence="1" type="ORF">DUV67_23110</name>
</gene>
<sequence length="416" mass="43656">NIIALADKVLNNWSAGKSLSDGVRQSSPETRDFAQRKAQHYQDLGIDSQRAIVGGQLFAMLNSNSPSEQAIAAGAIAKATGGNSGIDFNQPGHSAMLVKDAPRYVSPVENSSALSAPERMSNEQKLLAESGSIGSENSVRDAHEKGIQQLEQSYGTSRNEYLNDRLPALRAQIMASDLAPSTSSALFAGAEGAGRFVQQVVGGAGAAKEGFAESFGQSMSKLAQMTPEQRDQFIEDTKKGDDYVKQEYGLGGFLAVGAANLGRDIIGVGISGFEAGKEWLTGNSDLSEAAQGMSVRERGMFFASALASASEAGAGKAAEFVQQYGDEFRQIAMDTARYDYGLNSQAGAELFAASLMGGDSSRSGELRENLREEVGDNVLADKMAAIIESSAGAGKDQAGGYLAPVSRYLSVAKGGR</sequence>
<evidence type="ECO:0000313" key="1">
    <source>
        <dbReference type="EMBL" id="EBS5716781.1"/>
    </source>
</evidence>
<protein>
    <submittedName>
        <fullName evidence="1">Conjugal transfer protein TraG</fullName>
    </submittedName>
</protein>
<reference evidence="1" key="1">
    <citation type="submission" date="2018-07" db="EMBL/GenBank/DDBJ databases">
        <authorList>
            <person name="Ashton P.M."/>
            <person name="Dallman T."/>
            <person name="Nair S."/>
            <person name="De Pinna E."/>
            <person name="Peters T."/>
            <person name="Grant K."/>
        </authorList>
    </citation>
    <scope>NUCLEOTIDE SEQUENCE</scope>
    <source>
        <strain evidence="1">414606</strain>
    </source>
</reference>
<dbReference type="AlphaFoldDB" id="A0A5W5Y168"/>
<name>A0A5W5Y168_SALET</name>
<dbReference type="EMBL" id="AAGVXM010000029">
    <property type="protein sequence ID" value="EBS5716781.1"/>
    <property type="molecule type" value="Genomic_DNA"/>
</dbReference>
<organism evidence="1">
    <name type="scientific">Salmonella enterica subsp. enterica serovar Kentucky</name>
    <dbReference type="NCBI Taxonomy" id="192955"/>
    <lineage>
        <taxon>Bacteria</taxon>
        <taxon>Pseudomonadati</taxon>
        <taxon>Pseudomonadota</taxon>
        <taxon>Gammaproteobacteria</taxon>
        <taxon>Enterobacterales</taxon>
        <taxon>Enterobacteriaceae</taxon>
        <taxon>Salmonella</taxon>
    </lineage>
</organism>
<feature type="non-terminal residue" evidence="1">
    <location>
        <position position="1"/>
    </location>
</feature>
<proteinExistence type="predicted"/>
<accession>A0A5W5Y168</accession>